<protein>
    <submittedName>
        <fullName evidence="2">Protein HIR1</fullName>
    </submittedName>
</protein>
<evidence type="ECO:0000313" key="3">
    <source>
        <dbReference type="EMBL" id="JAT50299.1"/>
    </source>
</evidence>
<sequence length="629" mass="67955">MMHNQSEGIDYSLMMITVMETSEIEPAAFTQEKKNEPTLVPGWLKMTGGIAVCNSGSSNHISEPSLHLDDHATGVSSRNRLSVNACDHDRPRSSFFVDRRSSSYRRSASVNGSRRHDKDNSAHVQPYCSFGRNHRDRDREKDNDFRQKLINLEKGTRDFLDSFISTRSETDTLRRSQSMISRRRGNVSSKRTGNDTINAPSSGSHVSGIGKASFEKDFPSLGAEDKQRPPEISRVCSPGPSSAVQNLPLCTSGIIGVNGWTSSLAEVPVIIGGNGPLLSSVQQTAPASTTNGPSTTTGLNMAETLAQAPLRTRDAPKLSVDTQRLEELAIKKSRQLIPVTPSVPKALVPNSSEKLRPKGPRGGDASAKFGQQSSVQHFNQTSQGSSRSDICKSSQVGNFQVLNRERNGISPTARDAPGQTNASRVLNPLGGVPLATASPLRSPNNLKPNGKATNFPATTSIEKRPVSQQNRSDFFNSLRKKASASHSSATADFNSNPSSILEKSDEQIIGTSASVDTLPKCTSVSDSGLDCSMGHGTRTTGTLDAHDSFPPSNGEMSSSLDPAEEERLLRLFGWQEDPGEEEEALTAEEIEAFIKEYEKLRPSSKFCRRNLRLVETLLSEAGAGAPGFS</sequence>
<feature type="region of interest" description="Disordered" evidence="1">
    <location>
        <begin position="341"/>
        <end position="472"/>
    </location>
</feature>
<feature type="compositionally biased region" description="Polar residues" evidence="1">
    <location>
        <begin position="439"/>
        <end position="472"/>
    </location>
</feature>
<accession>A0A1D1XU61</accession>
<dbReference type="EMBL" id="GDJX01000180">
    <property type="protein sequence ID" value="JAT67756.1"/>
    <property type="molecule type" value="Transcribed_RNA"/>
</dbReference>
<feature type="compositionally biased region" description="Basic and acidic residues" evidence="1">
    <location>
        <begin position="213"/>
        <end position="231"/>
    </location>
</feature>
<feature type="region of interest" description="Disordered" evidence="1">
    <location>
        <begin position="97"/>
        <end position="141"/>
    </location>
</feature>
<organism evidence="2">
    <name type="scientific">Anthurium amnicola</name>
    <dbReference type="NCBI Taxonomy" id="1678845"/>
    <lineage>
        <taxon>Eukaryota</taxon>
        <taxon>Viridiplantae</taxon>
        <taxon>Streptophyta</taxon>
        <taxon>Embryophyta</taxon>
        <taxon>Tracheophyta</taxon>
        <taxon>Spermatophyta</taxon>
        <taxon>Magnoliopsida</taxon>
        <taxon>Liliopsida</taxon>
        <taxon>Araceae</taxon>
        <taxon>Pothoideae</taxon>
        <taxon>Potheae</taxon>
        <taxon>Anthurium</taxon>
    </lineage>
</organism>
<name>A0A1D1XU61_9ARAE</name>
<dbReference type="PANTHER" id="PTHR34112">
    <property type="entry name" value="C-JUN-AMINO-TERMINAL KINASE-INTERACTING PROTEIN"/>
    <property type="match status" value="1"/>
</dbReference>
<dbReference type="EMBL" id="GDJX01022010">
    <property type="protein sequence ID" value="JAT45926.1"/>
    <property type="molecule type" value="Transcribed_RNA"/>
</dbReference>
<feature type="compositionally biased region" description="Polar residues" evidence="1">
    <location>
        <begin position="369"/>
        <end position="401"/>
    </location>
</feature>
<feature type="compositionally biased region" description="Polar residues" evidence="1">
    <location>
        <begin position="175"/>
        <end position="205"/>
    </location>
</feature>
<evidence type="ECO:0000313" key="2">
    <source>
        <dbReference type="EMBL" id="JAT45926.1"/>
    </source>
</evidence>
<dbReference type="EMBL" id="GDJX01017637">
    <property type="protein sequence ID" value="JAT50299.1"/>
    <property type="molecule type" value="Transcribed_RNA"/>
</dbReference>
<reference evidence="2" key="1">
    <citation type="submission" date="2015-07" db="EMBL/GenBank/DDBJ databases">
        <title>Transcriptome Assembly of Anthurium amnicola.</title>
        <authorList>
            <person name="Suzuki J."/>
        </authorList>
    </citation>
    <scope>NUCLEOTIDE SEQUENCE</scope>
</reference>
<gene>
    <name evidence="2" type="primary">HIR1_3</name>
    <name evidence="3" type="synonym">HIR1_0</name>
    <name evidence="4" type="synonym">HIR1_11</name>
    <name evidence="2" type="ORF">g.40416</name>
    <name evidence="3" type="ORF">g.40418</name>
    <name evidence="4" type="ORF">g.40421</name>
</gene>
<dbReference type="PANTHER" id="PTHR34112:SF13">
    <property type="entry name" value="OS04G0448200 PROTEIN"/>
    <property type="match status" value="1"/>
</dbReference>
<proteinExistence type="predicted"/>
<dbReference type="AlphaFoldDB" id="A0A1D1XU61"/>
<evidence type="ECO:0000256" key="1">
    <source>
        <dbReference type="SAM" id="MobiDB-lite"/>
    </source>
</evidence>
<evidence type="ECO:0000313" key="4">
    <source>
        <dbReference type="EMBL" id="JAT67756.1"/>
    </source>
</evidence>
<feature type="region of interest" description="Disordered" evidence="1">
    <location>
        <begin position="170"/>
        <end position="240"/>
    </location>
</feature>